<dbReference type="EMBL" id="CP034671">
    <property type="protein sequence ID" value="QFZ92967.2"/>
    <property type="molecule type" value="Genomic_DNA"/>
</dbReference>
<dbReference type="Pfam" id="PF14261">
    <property type="entry name" value="DUF4351"/>
    <property type="match status" value="1"/>
</dbReference>
<dbReference type="RefSeq" id="WP_338438148.1">
    <property type="nucleotide sequence ID" value="NZ_CP034671.2"/>
</dbReference>
<organism evidence="2">
    <name type="scientific">Synechococcus elongatus PCC 11802</name>
    <dbReference type="NCBI Taxonomy" id="2283154"/>
    <lineage>
        <taxon>Bacteria</taxon>
        <taxon>Bacillati</taxon>
        <taxon>Cyanobacteriota</taxon>
        <taxon>Cyanophyceae</taxon>
        <taxon>Synechococcales</taxon>
        <taxon>Synechococcaceae</taxon>
        <taxon>Synechococcus</taxon>
    </lineage>
</organism>
<evidence type="ECO:0000313" key="2">
    <source>
        <dbReference type="EMBL" id="QFZ92967.2"/>
    </source>
</evidence>
<dbReference type="PANTHER" id="PTHR35586:SF2">
    <property type="entry name" value="SLL1542 PROTEIN"/>
    <property type="match status" value="1"/>
</dbReference>
<name>A0AAT9K014_SYNEL</name>
<dbReference type="InterPro" id="IPR022573">
    <property type="entry name" value="DUF2887"/>
</dbReference>
<dbReference type="Pfam" id="PF11103">
    <property type="entry name" value="DUF2887"/>
    <property type="match status" value="1"/>
</dbReference>
<proteinExistence type="predicted"/>
<dbReference type="AlphaFoldDB" id="A0AAT9K014"/>
<feature type="domain" description="DUF4351" evidence="1">
    <location>
        <begin position="236"/>
        <end position="294"/>
    </location>
</feature>
<gene>
    <name evidence="2" type="ORF">EKO22_12150</name>
</gene>
<evidence type="ECO:0000259" key="1">
    <source>
        <dbReference type="Pfam" id="PF14261"/>
    </source>
</evidence>
<dbReference type="PANTHER" id="PTHR35586">
    <property type="entry name" value="SLL1691 PROTEIN"/>
    <property type="match status" value="1"/>
</dbReference>
<accession>A0AAT9K014</accession>
<dbReference type="InterPro" id="IPR025587">
    <property type="entry name" value="DUF4351"/>
</dbReference>
<sequence length="297" mass="33206">MNANPRSQADNLSGMKTDKLFYAIFATLPDLVTDLVEGIPAEARYRFSAPVVKAQEFRLDGLLEPIEENSGYPTVFLEAQMQSDRGFYSRYFAELFGYIRQHPEASNWRRLLLIGSRSLDLGEEASFGELLRGRVERLYLEDLVGRSLSSSRLHLLKLLVVPGAATGETARAVLSAAEDEVTFEQLLELVEAIVASKLPQLEIEEIHQMLGIATEDLKRTRFYQGAVEEGEKKGRQEGRQEGELAVVIRLLTRRFGLLPEGLLIQIQVLSVEQLEALTDVLLDVDSLATLEAWLQAG</sequence>
<reference evidence="2" key="1">
    <citation type="submission" date="2024-01" db="EMBL/GenBank/DDBJ databases">
        <title>Synechococcus elongatus PCC 11802, a close yet different native of Synechococcus elongatus PCC 11801.</title>
        <authorList>
            <person name="Jaiswal D."/>
            <person name="Sengupta A."/>
            <person name="Sengupta S."/>
            <person name="Pakrasi H.B."/>
            <person name="Wangikar P."/>
        </authorList>
    </citation>
    <scope>NUCLEOTIDE SEQUENCE</scope>
    <source>
        <strain evidence="2">PCC 11802</strain>
    </source>
</reference>
<protein>
    <submittedName>
        <fullName evidence="2">DUF2887 domain-containing protein</fullName>
    </submittedName>
</protein>